<organism evidence="4 5">
    <name type="scientific">Kitasatospora paranensis</name>
    <dbReference type="NCBI Taxonomy" id="258053"/>
    <lineage>
        <taxon>Bacteria</taxon>
        <taxon>Bacillati</taxon>
        <taxon>Actinomycetota</taxon>
        <taxon>Actinomycetes</taxon>
        <taxon>Kitasatosporales</taxon>
        <taxon>Streptomycetaceae</taxon>
        <taxon>Kitasatospora</taxon>
    </lineage>
</organism>
<evidence type="ECO:0000256" key="2">
    <source>
        <dbReference type="SAM" id="Phobius"/>
    </source>
</evidence>
<feature type="transmembrane region" description="Helical" evidence="2">
    <location>
        <begin position="101"/>
        <end position="124"/>
    </location>
</feature>
<sequence>PDDAPPPDYAPPPDAPPPDAPPPDAPPAVVPAPAEEWPAVRIRRPRAPRTVLTAVVVTCVLVAAGAVLYDAVAARTGHPARQWRATLEQELADRQLQDLPVLIGAGIAAVVGIVLCWAAFAPGLRHWLPLRRPGAVVHRDAVGTLVRTRAADLPGVERCKVRVRRHRAKAVITGSAEPAEVQRALRAELARVPLAGAYRLDVRTRPGRPAQPHDRRHGHGRLAQEASR</sequence>
<feature type="non-terminal residue" evidence="4">
    <location>
        <position position="1"/>
    </location>
</feature>
<keyword evidence="2" id="KW-0812">Transmembrane</keyword>
<accession>A0ABW2G901</accession>
<dbReference type="RefSeq" id="WP_380233232.1">
    <property type="nucleotide sequence ID" value="NZ_JBHTAJ010000163.1"/>
</dbReference>
<protein>
    <submittedName>
        <fullName evidence="4">DUF6286 domain-containing protein</fullName>
    </submittedName>
</protein>
<keyword evidence="2" id="KW-1133">Transmembrane helix</keyword>
<feature type="compositionally biased region" description="Pro residues" evidence="1">
    <location>
        <begin position="1"/>
        <end position="30"/>
    </location>
</feature>
<name>A0ABW2G901_9ACTN</name>
<proteinExistence type="predicted"/>
<reference evidence="5" key="1">
    <citation type="journal article" date="2019" name="Int. J. Syst. Evol. Microbiol.">
        <title>The Global Catalogue of Microorganisms (GCM) 10K type strain sequencing project: providing services to taxonomists for standard genome sequencing and annotation.</title>
        <authorList>
            <consortium name="The Broad Institute Genomics Platform"/>
            <consortium name="The Broad Institute Genome Sequencing Center for Infectious Disease"/>
            <person name="Wu L."/>
            <person name="Ma J."/>
        </authorList>
    </citation>
    <scope>NUCLEOTIDE SEQUENCE [LARGE SCALE GENOMIC DNA]</scope>
    <source>
        <strain evidence="5">CGMCC 1.12859</strain>
    </source>
</reference>
<keyword evidence="5" id="KW-1185">Reference proteome</keyword>
<evidence type="ECO:0000259" key="3">
    <source>
        <dbReference type="Pfam" id="PF19803"/>
    </source>
</evidence>
<dbReference type="EMBL" id="JBHTAJ010000163">
    <property type="protein sequence ID" value="MFC7185235.1"/>
    <property type="molecule type" value="Genomic_DNA"/>
</dbReference>
<gene>
    <name evidence="4" type="ORF">ACFQMG_37410</name>
</gene>
<evidence type="ECO:0000256" key="1">
    <source>
        <dbReference type="SAM" id="MobiDB-lite"/>
    </source>
</evidence>
<evidence type="ECO:0000313" key="5">
    <source>
        <dbReference type="Proteomes" id="UP001596435"/>
    </source>
</evidence>
<evidence type="ECO:0000313" key="4">
    <source>
        <dbReference type="EMBL" id="MFC7185235.1"/>
    </source>
</evidence>
<feature type="transmembrane region" description="Helical" evidence="2">
    <location>
        <begin position="51"/>
        <end position="69"/>
    </location>
</feature>
<feature type="domain" description="DUF6286" evidence="3">
    <location>
        <begin position="110"/>
        <end position="205"/>
    </location>
</feature>
<feature type="region of interest" description="Disordered" evidence="1">
    <location>
        <begin position="1"/>
        <end position="31"/>
    </location>
</feature>
<dbReference type="InterPro" id="IPR046253">
    <property type="entry name" value="DUF6286"/>
</dbReference>
<keyword evidence="2" id="KW-0472">Membrane</keyword>
<feature type="region of interest" description="Disordered" evidence="1">
    <location>
        <begin position="202"/>
        <end position="228"/>
    </location>
</feature>
<dbReference type="Pfam" id="PF19803">
    <property type="entry name" value="DUF6286"/>
    <property type="match status" value="1"/>
</dbReference>
<comment type="caution">
    <text evidence="4">The sequence shown here is derived from an EMBL/GenBank/DDBJ whole genome shotgun (WGS) entry which is preliminary data.</text>
</comment>
<dbReference type="Proteomes" id="UP001596435">
    <property type="component" value="Unassembled WGS sequence"/>
</dbReference>